<dbReference type="SUPFAM" id="SSF53474">
    <property type="entry name" value="alpha/beta-Hydrolases"/>
    <property type="match status" value="1"/>
</dbReference>
<evidence type="ECO:0000313" key="3">
    <source>
        <dbReference type="EMBL" id="KRM76965.1"/>
    </source>
</evidence>
<organism evidence="3 4">
    <name type="scientific">Secundilactobacillus collinoides DSM 20515 = JCM 1123</name>
    <dbReference type="NCBI Taxonomy" id="1423733"/>
    <lineage>
        <taxon>Bacteria</taxon>
        <taxon>Bacillati</taxon>
        <taxon>Bacillota</taxon>
        <taxon>Bacilli</taxon>
        <taxon>Lactobacillales</taxon>
        <taxon>Lactobacillaceae</taxon>
        <taxon>Secundilactobacillus</taxon>
    </lineage>
</organism>
<reference evidence="3 4" key="1">
    <citation type="journal article" date="2015" name="Genome Announc.">
        <title>Expanding the biotechnology potential of lactobacilli through comparative genomics of 213 strains and associated genera.</title>
        <authorList>
            <person name="Sun Z."/>
            <person name="Harris H.M."/>
            <person name="McCann A."/>
            <person name="Guo C."/>
            <person name="Argimon S."/>
            <person name="Zhang W."/>
            <person name="Yang X."/>
            <person name="Jeffery I.B."/>
            <person name="Cooney J.C."/>
            <person name="Kagawa T.F."/>
            <person name="Liu W."/>
            <person name="Song Y."/>
            <person name="Salvetti E."/>
            <person name="Wrobel A."/>
            <person name="Rasinkangas P."/>
            <person name="Parkhill J."/>
            <person name="Rea M.C."/>
            <person name="O'Sullivan O."/>
            <person name="Ritari J."/>
            <person name="Douillard F.P."/>
            <person name="Paul Ross R."/>
            <person name="Yang R."/>
            <person name="Briner A.E."/>
            <person name="Felis G.E."/>
            <person name="de Vos W.M."/>
            <person name="Barrangou R."/>
            <person name="Klaenhammer T.R."/>
            <person name="Caufield P.W."/>
            <person name="Cui Y."/>
            <person name="Zhang H."/>
            <person name="O'Toole P.W."/>
        </authorList>
    </citation>
    <scope>NUCLEOTIDE SEQUENCE [LARGE SCALE GENOMIC DNA]</scope>
    <source>
        <strain evidence="3 4">DSM 20515</strain>
    </source>
</reference>
<dbReference type="STRING" id="33960.TY91_12595"/>
<dbReference type="AlphaFoldDB" id="A0A0R2BE66"/>
<dbReference type="PANTHER" id="PTHR48081:SF8">
    <property type="entry name" value="ALPHA_BETA HYDROLASE FOLD-3 DOMAIN-CONTAINING PROTEIN-RELATED"/>
    <property type="match status" value="1"/>
</dbReference>
<gene>
    <name evidence="3" type="ORF">FC82_GL000764</name>
</gene>
<dbReference type="InterPro" id="IPR029058">
    <property type="entry name" value="AB_hydrolase_fold"/>
</dbReference>
<dbReference type="PANTHER" id="PTHR48081">
    <property type="entry name" value="AB HYDROLASE SUPERFAMILY PROTEIN C4A8.06C"/>
    <property type="match status" value="1"/>
</dbReference>
<protein>
    <submittedName>
        <fullName evidence="3">Esterase lipase</fullName>
    </submittedName>
</protein>
<feature type="domain" description="Alpha/beta hydrolase fold-3" evidence="2">
    <location>
        <begin position="73"/>
        <end position="273"/>
    </location>
</feature>
<dbReference type="EMBL" id="AYYR01000015">
    <property type="protein sequence ID" value="KRM76965.1"/>
    <property type="molecule type" value="Genomic_DNA"/>
</dbReference>
<evidence type="ECO:0000256" key="1">
    <source>
        <dbReference type="ARBA" id="ARBA00022801"/>
    </source>
</evidence>
<dbReference type="Pfam" id="PF07859">
    <property type="entry name" value="Abhydrolase_3"/>
    <property type="match status" value="1"/>
</dbReference>
<accession>A0A0R2BE66</accession>
<comment type="caution">
    <text evidence="3">The sequence shown here is derived from an EMBL/GenBank/DDBJ whole genome shotgun (WGS) entry which is preliminary data.</text>
</comment>
<keyword evidence="1" id="KW-0378">Hydrolase</keyword>
<name>A0A0R2BE66_SECCO</name>
<dbReference type="Proteomes" id="UP000051845">
    <property type="component" value="Unassembled WGS sequence"/>
</dbReference>
<evidence type="ECO:0000313" key="4">
    <source>
        <dbReference type="Proteomes" id="UP000051845"/>
    </source>
</evidence>
<dbReference type="Gene3D" id="3.40.50.1820">
    <property type="entry name" value="alpha/beta hydrolase"/>
    <property type="match status" value="1"/>
</dbReference>
<proteinExistence type="predicted"/>
<dbReference type="PATRIC" id="fig|1423733.4.peg.796"/>
<dbReference type="InterPro" id="IPR050300">
    <property type="entry name" value="GDXG_lipolytic_enzyme"/>
</dbReference>
<evidence type="ECO:0000259" key="2">
    <source>
        <dbReference type="Pfam" id="PF07859"/>
    </source>
</evidence>
<dbReference type="InterPro" id="IPR013094">
    <property type="entry name" value="AB_hydrolase_3"/>
</dbReference>
<sequence length="293" mass="32471">MASVSLSGNWLLFKTRHSRLKQQVAAGFRHPGRRTDELAADKFAAPERVQITELPNGRLVTLVTQEAASKHIILLHGGAYALRATESHREWMKLLSADTGANVTAIDFPLTPEYTARDTVSFTVKAYQKLRDQFPLDDYYLLGDSAGGGLALVLLQTLRDQKLPMPTGTLLVSPWSDLAMTEPSFEAGADADPELSLPVLREVAKKYAGKLALTDPLVSPINANLDHLGKIGLFYGTKEVLLPEHHALAQKLVAADGTDVDIHEFKNMMHDYLLWPNLPESHRTFTYLQDMMN</sequence>
<dbReference type="GO" id="GO:0016787">
    <property type="term" value="F:hydrolase activity"/>
    <property type="evidence" value="ECO:0007669"/>
    <property type="project" value="UniProtKB-KW"/>
</dbReference>